<name>A0A9W9KEC2_9EURO</name>
<keyword evidence="2" id="KW-0813">Transport</keyword>
<dbReference type="Gene3D" id="1.10.472.80">
    <property type="entry name" value="Ypt/Rab-GAP domain of gyp1p, domain 3"/>
    <property type="match status" value="1"/>
</dbReference>
<feature type="coiled-coil region" evidence="10">
    <location>
        <begin position="825"/>
        <end position="930"/>
    </location>
</feature>
<feature type="region of interest" description="Disordered" evidence="11">
    <location>
        <begin position="481"/>
        <end position="538"/>
    </location>
</feature>
<feature type="compositionally biased region" description="Basic residues" evidence="11">
    <location>
        <begin position="76"/>
        <end position="88"/>
    </location>
</feature>
<feature type="compositionally biased region" description="Basic and acidic residues" evidence="11">
    <location>
        <begin position="190"/>
        <end position="209"/>
    </location>
</feature>
<feature type="compositionally biased region" description="Polar residues" evidence="11">
    <location>
        <begin position="165"/>
        <end position="181"/>
    </location>
</feature>
<feature type="compositionally biased region" description="Polar residues" evidence="11">
    <location>
        <begin position="23"/>
        <end position="39"/>
    </location>
</feature>
<comment type="caution">
    <text evidence="13">The sequence shown here is derived from an EMBL/GenBank/DDBJ whole genome shotgun (WGS) entry which is preliminary data.</text>
</comment>
<proteinExistence type="inferred from homology"/>
<feature type="region of interest" description="Disordered" evidence="11">
    <location>
        <begin position="1"/>
        <end position="324"/>
    </location>
</feature>
<evidence type="ECO:0000256" key="1">
    <source>
        <dbReference type="ARBA" id="ARBA00004496"/>
    </source>
</evidence>
<feature type="region of interest" description="Disordered" evidence="11">
    <location>
        <begin position="338"/>
        <end position="367"/>
    </location>
</feature>
<keyword evidence="14" id="KW-1185">Reference proteome</keyword>
<dbReference type="PROSITE" id="PS50086">
    <property type="entry name" value="TBC_RABGAP"/>
    <property type="match status" value="1"/>
</dbReference>
<dbReference type="GO" id="GO:0016192">
    <property type="term" value="P:vesicle-mediated transport"/>
    <property type="evidence" value="ECO:0007669"/>
    <property type="project" value="UniProtKB-KW"/>
</dbReference>
<evidence type="ECO:0000256" key="10">
    <source>
        <dbReference type="SAM" id="Coils"/>
    </source>
</evidence>
<dbReference type="GeneID" id="81354615"/>
<dbReference type="InterPro" id="IPR035969">
    <property type="entry name" value="Rab-GAP_TBC_sf"/>
</dbReference>
<dbReference type="GO" id="GO:0005096">
    <property type="term" value="F:GTPase activator activity"/>
    <property type="evidence" value="ECO:0007669"/>
    <property type="project" value="UniProtKB-KW"/>
</dbReference>
<sequence length="946" mass="104926">MSNRNSNDYVGESFDDAPEHSENLNVTIPKSASTRSLTDSPPVGTAPSPDTTEKPSYPSASQDEQKDDTTEGEAKGKKKNKKNKKKKAKSQDGDEEQVNDTENTTPGDGPVEDPVEEVKLQIDTSDELKDMNQQDHSKEQEDLKEESLQTEELDDGDQTPVKSAPQKSPLLTSHRLSTASSLDEVVLTNSKEDERIGPNDANPEIKRDSPPVPAKDGVVSPPSGGLMGLSGTLPSLPWGPPPVNKNPAPAPPPPPSRKPSGPFAWFSRSSTGTKDVKSPQSNSRRNTANSVSTLASNLDHRSHDGEDGDASSVNSKRPRRNSLKDQFKLLRMREEASLHAHENDDGSVRSGHGSISHTGASPPIIPEEGEQGILAAPASASGATPPGVPQSTINANLAPGTVSGFSRSASDASTPVDWDMWQQLVNSGPQAIASSEELNAAIKRGIPQTIRGVIWQILADCHAGELEDIYRELVARGTDKDRRTPDLQINGTTEKESTSSSRSSIRSNNSGSATQSTSVSPSNETDPERLAKEQAANASARLKKAKDEAAALQKLEKTIRRDLGARTSYSKYFISQGSQESLYGLCKAYAIYDEGVGYAQGMNFIVMPLLFNMDEVEAFELLVKLMNKYGLREMFIQDMPGLHRSLYQFERLLEDLEPALYCHLRRRGVPPQLYATQWFLTLFAYRFPLQLVLRIYDLIFEEGLENTIVKFAVAIMRRNTETLLGMKDMSVLTTFLKERLFDVYIDKQPSASSILESGFFGSSGAADKEVYRADILVQDACDIPLTQEMLASYTAEWEEKTRAEKDREIELDHLRHTVVTQASRIRLLEERAEASDKEHVQLASELVHVKVENEELKDLKEALDLQVTNLKDVVDKQPAEVEEKLRLEMERIMQRNIEVQNENRSMEESMAEMEKELVETKMKWAELSENHETLKQKWSDLRRALD</sequence>
<keyword evidence="6" id="KW-0653">Protein transport</keyword>
<dbReference type="GO" id="GO:0005737">
    <property type="term" value="C:cytoplasm"/>
    <property type="evidence" value="ECO:0007669"/>
    <property type="project" value="UniProtKB-SubCell"/>
</dbReference>
<evidence type="ECO:0000256" key="5">
    <source>
        <dbReference type="ARBA" id="ARBA00022892"/>
    </source>
</evidence>
<evidence type="ECO:0000256" key="6">
    <source>
        <dbReference type="ARBA" id="ARBA00022927"/>
    </source>
</evidence>
<keyword evidence="7 10" id="KW-0175">Coiled coil</keyword>
<dbReference type="FunFam" id="1.10.8.270:FF:000066">
    <property type="entry name" value="GTPase activating protein (Gyp5), putative"/>
    <property type="match status" value="1"/>
</dbReference>
<dbReference type="InterPro" id="IPR000195">
    <property type="entry name" value="Rab-GAP-TBC_dom"/>
</dbReference>
<keyword evidence="5" id="KW-0931">ER-Golgi transport</keyword>
<evidence type="ECO:0000256" key="7">
    <source>
        <dbReference type="ARBA" id="ARBA00023054"/>
    </source>
</evidence>
<evidence type="ECO:0000256" key="3">
    <source>
        <dbReference type="ARBA" id="ARBA00022468"/>
    </source>
</evidence>
<dbReference type="AlphaFoldDB" id="A0A9W9KEC2"/>
<protein>
    <recommendedName>
        <fullName evidence="9">GTPase-activating protein GYP5</fullName>
    </recommendedName>
</protein>
<feature type="domain" description="Rab-GAP TBC" evidence="12">
    <location>
        <begin position="445"/>
        <end position="703"/>
    </location>
</feature>
<dbReference type="SMART" id="SM00164">
    <property type="entry name" value="TBC"/>
    <property type="match status" value="1"/>
</dbReference>
<feature type="compositionally biased region" description="Low complexity" evidence="11">
    <location>
        <begin position="220"/>
        <end position="236"/>
    </location>
</feature>
<dbReference type="Gene3D" id="1.10.10.750">
    <property type="entry name" value="Ypt/Rab-GAP domain of gyp1p, domain 1"/>
    <property type="match status" value="1"/>
</dbReference>
<dbReference type="EMBL" id="JAPQKI010000004">
    <property type="protein sequence ID" value="KAJ5102613.1"/>
    <property type="molecule type" value="Genomic_DNA"/>
</dbReference>
<evidence type="ECO:0000256" key="8">
    <source>
        <dbReference type="ARBA" id="ARBA00061661"/>
    </source>
</evidence>
<evidence type="ECO:0000313" key="13">
    <source>
        <dbReference type="EMBL" id="KAJ5102613.1"/>
    </source>
</evidence>
<feature type="compositionally biased region" description="Pro residues" evidence="11">
    <location>
        <begin position="237"/>
        <end position="257"/>
    </location>
</feature>
<organism evidence="13 14">
    <name type="scientific">Penicillium argentinense</name>
    <dbReference type="NCBI Taxonomy" id="1131581"/>
    <lineage>
        <taxon>Eukaryota</taxon>
        <taxon>Fungi</taxon>
        <taxon>Dikarya</taxon>
        <taxon>Ascomycota</taxon>
        <taxon>Pezizomycotina</taxon>
        <taxon>Eurotiomycetes</taxon>
        <taxon>Eurotiomycetidae</taxon>
        <taxon>Eurotiales</taxon>
        <taxon>Aspergillaceae</taxon>
        <taxon>Penicillium</taxon>
    </lineage>
</organism>
<dbReference type="SUPFAM" id="SSF47923">
    <property type="entry name" value="Ypt/Rab-GAP domain of gyp1p"/>
    <property type="match status" value="2"/>
</dbReference>
<reference evidence="13" key="1">
    <citation type="submission" date="2022-11" db="EMBL/GenBank/DDBJ databases">
        <authorList>
            <person name="Petersen C."/>
        </authorList>
    </citation>
    <scope>NUCLEOTIDE SEQUENCE</scope>
    <source>
        <strain evidence="13">IBT 30761</strain>
    </source>
</reference>
<feature type="compositionally biased region" description="Acidic residues" evidence="11">
    <location>
        <begin position="148"/>
        <end position="157"/>
    </location>
</feature>
<dbReference type="InterPro" id="IPR050302">
    <property type="entry name" value="Rab_GAP_TBC_domain"/>
</dbReference>
<feature type="compositionally biased region" description="Polar residues" evidence="11">
    <location>
        <begin position="267"/>
        <end position="296"/>
    </location>
</feature>
<accession>A0A9W9KEC2</accession>
<comment type="subcellular location">
    <subcellularLocation>
        <location evidence="1">Cytoplasm</location>
    </subcellularLocation>
</comment>
<feature type="compositionally biased region" description="Low complexity" evidence="11">
    <location>
        <begin position="498"/>
        <end position="512"/>
    </location>
</feature>
<evidence type="ECO:0000256" key="9">
    <source>
        <dbReference type="ARBA" id="ARBA00072088"/>
    </source>
</evidence>
<keyword evidence="3" id="KW-0343">GTPase activation</keyword>
<dbReference type="Pfam" id="PF23436">
    <property type="entry name" value="RabGap-TBC_2"/>
    <property type="match status" value="1"/>
</dbReference>
<dbReference type="GO" id="GO:0031267">
    <property type="term" value="F:small GTPase binding"/>
    <property type="evidence" value="ECO:0007669"/>
    <property type="project" value="TreeGrafter"/>
</dbReference>
<evidence type="ECO:0000256" key="2">
    <source>
        <dbReference type="ARBA" id="ARBA00022448"/>
    </source>
</evidence>
<gene>
    <name evidence="13" type="ORF">N7532_003142</name>
</gene>
<dbReference type="FunFam" id="1.10.472.80:FF:000044">
    <property type="entry name" value="GTPase-activating protein GYP5"/>
    <property type="match status" value="1"/>
</dbReference>
<reference evidence="13" key="2">
    <citation type="journal article" date="2023" name="IMA Fungus">
        <title>Comparative genomic study of the Penicillium genus elucidates a diverse pangenome and 15 lateral gene transfer events.</title>
        <authorList>
            <person name="Petersen C."/>
            <person name="Sorensen T."/>
            <person name="Nielsen M.R."/>
            <person name="Sondergaard T.E."/>
            <person name="Sorensen J.L."/>
            <person name="Fitzpatrick D.A."/>
            <person name="Frisvad J.C."/>
            <person name="Nielsen K.L."/>
        </authorList>
    </citation>
    <scope>NUCLEOTIDE SEQUENCE</scope>
    <source>
        <strain evidence="13">IBT 30761</strain>
    </source>
</reference>
<evidence type="ECO:0000256" key="11">
    <source>
        <dbReference type="SAM" id="MobiDB-lite"/>
    </source>
</evidence>
<dbReference type="GO" id="GO:0015031">
    <property type="term" value="P:protein transport"/>
    <property type="evidence" value="ECO:0007669"/>
    <property type="project" value="UniProtKB-KW"/>
</dbReference>
<dbReference type="Proteomes" id="UP001149074">
    <property type="component" value="Unassembled WGS sequence"/>
</dbReference>
<dbReference type="PANTHER" id="PTHR47219">
    <property type="entry name" value="RAB GTPASE-ACTIVATING PROTEIN 1-LIKE"/>
    <property type="match status" value="1"/>
</dbReference>
<evidence type="ECO:0000259" key="12">
    <source>
        <dbReference type="PROSITE" id="PS50086"/>
    </source>
</evidence>
<dbReference type="Gene3D" id="1.10.8.270">
    <property type="entry name" value="putative rabgap domain of human tbc1 domain family member 14 like domains"/>
    <property type="match status" value="1"/>
</dbReference>
<feature type="compositionally biased region" description="Polar residues" evidence="11">
    <location>
        <begin position="513"/>
        <end position="524"/>
    </location>
</feature>
<feature type="compositionally biased region" description="Basic and acidic residues" evidence="11">
    <location>
        <begin position="63"/>
        <end position="75"/>
    </location>
</feature>
<dbReference type="PANTHER" id="PTHR47219:SF9">
    <property type="entry name" value="GTPASE ACTIVATING PROTEIN AND CENTROSOME-ASSOCIATED, ISOFORM B"/>
    <property type="match status" value="1"/>
</dbReference>
<evidence type="ECO:0000256" key="4">
    <source>
        <dbReference type="ARBA" id="ARBA00022490"/>
    </source>
</evidence>
<dbReference type="RefSeq" id="XP_056475993.1">
    <property type="nucleotide sequence ID" value="XM_056615636.1"/>
</dbReference>
<dbReference type="OrthoDB" id="295078at2759"/>
<evidence type="ECO:0000313" key="14">
    <source>
        <dbReference type="Proteomes" id="UP001149074"/>
    </source>
</evidence>
<feature type="compositionally biased region" description="Basic and acidic residues" evidence="11">
    <location>
        <begin position="338"/>
        <end position="347"/>
    </location>
</feature>
<feature type="compositionally biased region" description="Basic and acidic residues" evidence="11">
    <location>
        <begin position="116"/>
        <end position="147"/>
    </location>
</feature>
<comment type="similarity">
    <text evidence="8">Belongs to the GYP5 family.</text>
</comment>
<keyword evidence="4" id="KW-0963">Cytoplasm</keyword>